<dbReference type="Gramene" id="TuG1812G0500001318.01.T10">
    <property type="protein sequence ID" value="TuG1812G0500001318.01.T10"/>
    <property type="gene ID" value="TuG1812G0500001318.01"/>
</dbReference>
<protein>
    <submittedName>
        <fullName evidence="1">Uncharacterized protein</fullName>
    </submittedName>
</protein>
<dbReference type="EnsemblPlants" id="TuG1812G0500001318.01.T10">
    <property type="protein sequence ID" value="TuG1812G0500001318.01.T10"/>
    <property type="gene ID" value="TuG1812G0500001318.01"/>
</dbReference>
<proteinExistence type="predicted"/>
<keyword evidence="2" id="KW-1185">Reference proteome</keyword>
<evidence type="ECO:0000313" key="1">
    <source>
        <dbReference type="EnsemblPlants" id="TuG1812G0500001318.01.T10"/>
    </source>
</evidence>
<dbReference type="AlphaFoldDB" id="A0A8R7UFS6"/>
<sequence>MDILLNLHLISITATHCALDYPYLKSLSRDHFIGEGFSLIVFFIGRF</sequence>
<accession>A0A8R7UFS6</accession>
<reference evidence="1" key="2">
    <citation type="submission" date="2018-03" db="EMBL/GenBank/DDBJ databases">
        <title>The Triticum urartu genome reveals the dynamic nature of wheat genome evolution.</title>
        <authorList>
            <person name="Ling H."/>
            <person name="Ma B."/>
            <person name="Shi X."/>
            <person name="Liu H."/>
            <person name="Dong L."/>
            <person name="Sun H."/>
            <person name="Cao Y."/>
            <person name="Gao Q."/>
            <person name="Zheng S."/>
            <person name="Li Y."/>
            <person name="Yu Y."/>
            <person name="Du H."/>
            <person name="Qi M."/>
            <person name="Li Y."/>
            <person name="Yu H."/>
            <person name="Cui Y."/>
            <person name="Wang N."/>
            <person name="Chen C."/>
            <person name="Wu H."/>
            <person name="Zhao Y."/>
            <person name="Zhang J."/>
            <person name="Li Y."/>
            <person name="Zhou W."/>
            <person name="Zhang B."/>
            <person name="Hu W."/>
            <person name="Eijk M."/>
            <person name="Tang J."/>
            <person name="Witsenboer H."/>
            <person name="Zhao S."/>
            <person name="Li Z."/>
            <person name="Zhang A."/>
            <person name="Wang D."/>
            <person name="Liang C."/>
        </authorList>
    </citation>
    <scope>NUCLEOTIDE SEQUENCE [LARGE SCALE GENOMIC DNA]</scope>
    <source>
        <strain evidence="1">cv. G1812</strain>
    </source>
</reference>
<evidence type="ECO:0000313" key="2">
    <source>
        <dbReference type="Proteomes" id="UP000015106"/>
    </source>
</evidence>
<reference evidence="2" key="1">
    <citation type="journal article" date="2013" name="Nature">
        <title>Draft genome of the wheat A-genome progenitor Triticum urartu.</title>
        <authorList>
            <person name="Ling H.Q."/>
            <person name="Zhao S."/>
            <person name="Liu D."/>
            <person name="Wang J."/>
            <person name="Sun H."/>
            <person name="Zhang C."/>
            <person name="Fan H."/>
            <person name="Li D."/>
            <person name="Dong L."/>
            <person name="Tao Y."/>
            <person name="Gao C."/>
            <person name="Wu H."/>
            <person name="Li Y."/>
            <person name="Cui Y."/>
            <person name="Guo X."/>
            <person name="Zheng S."/>
            <person name="Wang B."/>
            <person name="Yu K."/>
            <person name="Liang Q."/>
            <person name="Yang W."/>
            <person name="Lou X."/>
            <person name="Chen J."/>
            <person name="Feng M."/>
            <person name="Jian J."/>
            <person name="Zhang X."/>
            <person name="Luo G."/>
            <person name="Jiang Y."/>
            <person name="Liu J."/>
            <person name="Wang Z."/>
            <person name="Sha Y."/>
            <person name="Zhang B."/>
            <person name="Wu H."/>
            <person name="Tang D."/>
            <person name="Shen Q."/>
            <person name="Xue P."/>
            <person name="Zou S."/>
            <person name="Wang X."/>
            <person name="Liu X."/>
            <person name="Wang F."/>
            <person name="Yang Y."/>
            <person name="An X."/>
            <person name="Dong Z."/>
            <person name="Zhang K."/>
            <person name="Zhang X."/>
            <person name="Luo M.C."/>
            <person name="Dvorak J."/>
            <person name="Tong Y."/>
            <person name="Wang J."/>
            <person name="Yang H."/>
            <person name="Li Z."/>
            <person name="Wang D."/>
            <person name="Zhang A."/>
            <person name="Wang J."/>
        </authorList>
    </citation>
    <scope>NUCLEOTIDE SEQUENCE</scope>
    <source>
        <strain evidence="2">cv. G1812</strain>
    </source>
</reference>
<reference evidence="1" key="3">
    <citation type="submission" date="2022-06" db="UniProtKB">
        <authorList>
            <consortium name="EnsemblPlants"/>
        </authorList>
    </citation>
    <scope>IDENTIFICATION</scope>
</reference>
<organism evidence="1 2">
    <name type="scientific">Triticum urartu</name>
    <name type="common">Red wild einkorn</name>
    <name type="synonym">Crithodium urartu</name>
    <dbReference type="NCBI Taxonomy" id="4572"/>
    <lineage>
        <taxon>Eukaryota</taxon>
        <taxon>Viridiplantae</taxon>
        <taxon>Streptophyta</taxon>
        <taxon>Embryophyta</taxon>
        <taxon>Tracheophyta</taxon>
        <taxon>Spermatophyta</taxon>
        <taxon>Magnoliopsida</taxon>
        <taxon>Liliopsida</taxon>
        <taxon>Poales</taxon>
        <taxon>Poaceae</taxon>
        <taxon>BOP clade</taxon>
        <taxon>Pooideae</taxon>
        <taxon>Triticodae</taxon>
        <taxon>Triticeae</taxon>
        <taxon>Triticinae</taxon>
        <taxon>Triticum</taxon>
    </lineage>
</organism>
<name>A0A8R7UFS6_TRIUA</name>
<dbReference type="Proteomes" id="UP000015106">
    <property type="component" value="Chromosome 5"/>
</dbReference>